<dbReference type="SUPFAM" id="SSF56112">
    <property type="entry name" value="Protein kinase-like (PK-like)"/>
    <property type="match status" value="1"/>
</dbReference>
<evidence type="ECO:0000256" key="6">
    <source>
        <dbReference type="ARBA" id="ARBA00022840"/>
    </source>
</evidence>
<dbReference type="Proteomes" id="UP001190926">
    <property type="component" value="Unassembled WGS sequence"/>
</dbReference>
<keyword evidence="4" id="KW-0547">Nucleotide-binding</keyword>
<evidence type="ECO:0000259" key="9">
    <source>
        <dbReference type="PROSITE" id="PS50011"/>
    </source>
</evidence>
<dbReference type="Pfam" id="PF12202">
    <property type="entry name" value="OSR1_C"/>
    <property type="match status" value="1"/>
</dbReference>
<dbReference type="EC" id="2.7.11.1" evidence="1"/>
<dbReference type="Pfam" id="PF00069">
    <property type="entry name" value="Pkinase"/>
    <property type="match status" value="1"/>
</dbReference>
<comment type="catalytic activity">
    <reaction evidence="7">
        <text>L-threonyl-[protein] + ATP = O-phospho-L-threonyl-[protein] + ADP + H(+)</text>
        <dbReference type="Rhea" id="RHEA:46608"/>
        <dbReference type="Rhea" id="RHEA-COMP:11060"/>
        <dbReference type="Rhea" id="RHEA-COMP:11605"/>
        <dbReference type="ChEBI" id="CHEBI:15378"/>
        <dbReference type="ChEBI" id="CHEBI:30013"/>
        <dbReference type="ChEBI" id="CHEBI:30616"/>
        <dbReference type="ChEBI" id="CHEBI:61977"/>
        <dbReference type="ChEBI" id="CHEBI:456216"/>
        <dbReference type="EC" id="2.7.11.1"/>
    </reaction>
</comment>
<dbReference type="FunFam" id="1.10.510.10:FF:000046">
    <property type="entry name" value="probable serine/threonine-protein kinase WNK9"/>
    <property type="match status" value="1"/>
</dbReference>
<dbReference type="InterPro" id="IPR008271">
    <property type="entry name" value="Ser/Thr_kinase_AS"/>
</dbReference>
<evidence type="ECO:0000256" key="3">
    <source>
        <dbReference type="ARBA" id="ARBA00022679"/>
    </source>
</evidence>
<sequence>MNPGNNESWVDKLDKISTMEAAESDAVEISPDGRYIRYNEILGRGACKNVYKGFDKIDGIEIAWNQVNIEDALQSPEHLERLYSEVHLLRTLKHDNVIRSYASWVDDKNKTINMITELFTSGSLRQYRNKHKSVDMKAIKNWARQILQGLDYMHTHNPPIIHRDLKCDNILVNGNHGEVKIGDLGLARIMQKPTARSVIGTPEFMAPELYEEEYNELVDIYSFGMCMLELVTCEYPYSECKNQAQIYKKVTSGIKPAALGKMKDPEVRSFIEKCLVPASQRSTAAELLKAPFLSCEYPADYMPLQLSDFAPNSLNSIKPESVFMDLDPSCKMLSGSTCESMIEASMSNLELHRCNERYEFFLKGEKYDDNSISFTLRIADYSGPVRNIHFMFFLNADTASSIAAEMVETLDLLKGDVDLIAELINSLIIQLVPCWGSSSGSLNGQRSLEESTSVHNEKFVTSGVRDCCSYDSHGKEDIERGIIYSELSGLTNSDAPVLLGASSQHIDPSVSNVAVEQSLMGESVKNSGTSFAGSWVTASSDMSLCISSLSLTVTDRENELPDDIKVEINEINLLYEHRCRELLKMREAAIENAKKKWIMKKIYAL</sequence>
<proteinExistence type="predicted"/>
<keyword evidence="3" id="KW-0808">Transferase</keyword>
<feature type="domain" description="Protein kinase" evidence="9">
    <location>
        <begin position="36"/>
        <end position="293"/>
    </location>
</feature>
<name>A0AAD4JBJ4_PERFH</name>
<evidence type="ECO:0000313" key="10">
    <source>
        <dbReference type="EMBL" id="KAH6830692.1"/>
    </source>
</evidence>
<dbReference type="GO" id="GO:0004674">
    <property type="term" value="F:protein serine/threonine kinase activity"/>
    <property type="evidence" value="ECO:0007669"/>
    <property type="project" value="UniProtKB-KW"/>
</dbReference>
<dbReference type="InterPro" id="IPR050588">
    <property type="entry name" value="WNK_Ser-Thr_kinase"/>
</dbReference>
<keyword evidence="6" id="KW-0067">ATP-binding</keyword>
<dbReference type="FunFam" id="3.30.200.20:FF:000075">
    <property type="entry name" value="Probable serine/threonine-protein kinase WNK1"/>
    <property type="match status" value="1"/>
</dbReference>
<dbReference type="InterPro" id="IPR011009">
    <property type="entry name" value="Kinase-like_dom_sf"/>
</dbReference>
<comment type="catalytic activity">
    <reaction evidence="8">
        <text>L-seryl-[protein] + ATP = O-phospho-L-seryl-[protein] + ADP + H(+)</text>
        <dbReference type="Rhea" id="RHEA:17989"/>
        <dbReference type="Rhea" id="RHEA-COMP:9863"/>
        <dbReference type="Rhea" id="RHEA-COMP:11604"/>
        <dbReference type="ChEBI" id="CHEBI:15378"/>
        <dbReference type="ChEBI" id="CHEBI:29999"/>
        <dbReference type="ChEBI" id="CHEBI:30616"/>
        <dbReference type="ChEBI" id="CHEBI:83421"/>
        <dbReference type="ChEBI" id="CHEBI:456216"/>
        <dbReference type="EC" id="2.7.11.1"/>
    </reaction>
</comment>
<dbReference type="Gene3D" id="3.10.20.90">
    <property type="entry name" value="Phosphatidylinositol 3-kinase Catalytic Subunit, Chain A, domain 1"/>
    <property type="match status" value="1"/>
</dbReference>
<protein>
    <recommendedName>
        <fullName evidence="1">non-specific serine/threonine protein kinase</fullName>
        <ecNumber evidence="1">2.7.11.1</ecNumber>
    </recommendedName>
</protein>
<evidence type="ECO:0000256" key="4">
    <source>
        <dbReference type="ARBA" id="ARBA00022741"/>
    </source>
</evidence>
<keyword evidence="5 10" id="KW-0418">Kinase</keyword>
<dbReference type="PANTHER" id="PTHR13902">
    <property type="entry name" value="SERINE/THREONINE-PROTEIN KINASE WNK WITH NO LYSINE -RELATED"/>
    <property type="match status" value="1"/>
</dbReference>
<dbReference type="PROSITE" id="PS50011">
    <property type="entry name" value="PROTEIN_KINASE_DOM"/>
    <property type="match status" value="1"/>
</dbReference>
<comment type="caution">
    <text evidence="10">The sequence shown here is derived from an EMBL/GenBank/DDBJ whole genome shotgun (WGS) entry which is preliminary data.</text>
</comment>
<keyword evidence="2" id="KW-0723">Serine/threonine-protein kinase</keyword>
<dbReference type="AlphaFoldDB" id="A0AAD4JBJ4"/>
<evidence type="ECO:0000256" key="7">
    <source>
        <dbReference type="ARBA" id="ARBA00047899"/>
    </source>
</evidence>
<dbReference type="PROSITE" id="PS00108">
    <property type="entry name" value="PROTEIN_KINASE_ST"/>
    <property type="match status" value="1"/>
</dbReference>
<gene>
    <name evidence="10" type="ORF">C2S53_014744</name>
</gene>
<evidence type="ECO:0000256" key="1">
    <source>
        <dbReference type="ARBA" id="ARBA00012513"/>
    </source>
</evidence>
<evidence type="ECO:0000256" key="8">
    <source>
        <dbReference type="ARBA" id="ARBA00048679"/>
    </source>
</evidence>
<dbReference type="SMART" id="SM00220">
    <property type="entry name" value="S_TKc"/>
    <property type="match status" value="1"/>
</dbReference>
<reference evidence="10 11" key="1">
    <citation type="journal article" date="2021" name="Nat. Commun.">
        <title>Incipient diploidization of the medicinal plant Perilla within 10,000 years.</title>
        <authorList>
            <person name="Zhang Y."/>
            <person name="Shen Q."/>
            <person name="Leng L."/>
            <person name="Zhang D."/>
            <person name="Chen S."/>
            <person name="Shi Y."/>
            <person name="Ning Z."/>
            <person name="Chen S."/>
        </authorList>
    </citation>
    <scope>NUCLEOTIDE SEQUENCE [LARGE SCALE GENOMIC DNA]</scope>
    <source>
        <strain evidence="11">cv. PC099</strain>
    </source>
</reference>
<dbReference type="InterPro" id="IPR024678">
    <property type="entry name" value="Kinase_OSR1/WNK_CCT"/>
</dbReference>
<accession>A0AAD4JBJ4</accession>
<evidence type="ECO:0000256" key="2">
    <source>
        <dbReference type="ARBA" id="ARBA00022527"/>
    </source>
</evidence>
<dbReference type="GO" id="GO:0005524">
    <property type="term" value="F:ATP binding"/>
    <property type="evidence" value="ECO:0007669"/>
    <property type="project" value="UniProtKB-KW"/>
</dbReference>
<keyword evidence="11" id="KW-1185">Reference proteome</keyword>
<dbReference type="InterPro" id="IPR000719">
    <property type="entry name" value="Prot_kinase_dom"/>
</dbReference>
<evidence type="ECO:0000256" key="5">
    <source>
        <dbReference type="ARBA" id="ARBA00022777"/>
    </source>
</evidence>
<dbReference type="Gene3D" id="1.10.510.10">
    <property type="entry name" value="Transferase(Phosphotransferase) domain 1"/>
    <property type="match status" value="1"/>
</dbReference>
<dbReference type="CDD" id="cd13983">
    <property type="entry name" value="STKc_WNK"/>
    <property type="match status" value="1"/>
</dbReference>
<dbReference type="Gene3D" id="3.30.200.20">
    <property type="entry name" value="Phosphorylase Kinase, domain 1"/>
    <property type="match status" value="1"/>
</dbReference>
<evidence type="ECO:0000313" key="11">
    <source>
        <dbReference type="Proteomes" id="UP001190926"/>
    </source>
</evidence>
<dbReference type="EMBL" id="SDAM02000094">
    <property type="protein sequence ID" value="KAH6830692.1"/>
    <property type="molecule type" value="Genomic_DNA"/>
</dbReference>
<organism evidence="10 11">
    <name type="scientific">Perilla frutescens var. hirtella</name>
    <name type="common">Perilla citriodora</name>
    <name type="synonym">Perilla setoyensis</name>
    <dbReference type="NCBI Taxonomy" id="608512"/>
    <lineage>
        <taxon>Eukaryota</taxon>
        <taxon>Viridiplantae</taxon>
        <taxon>Streptophyta</taxon>
        <taxon>Embryophyta</taxon>
        <taxon>Tracheophyta</taxon>
        <taxon>Spermatophyta</taxon>
        <taxon>Magnoliopsida</taxon>
        <taxon>eudicotyledons</taxon>
        <taxon>Gunneridae</taxon>
        <taxon>Pentapetalae</taxon>
        <taxon>asterids</taxon>
        <taxon>lamiids</taxon>
        <taxon>Lamiales</taxon>
        <taxon>Lamiaceae</taxon>
        <taxon>Nepetoideae</taxon>
        <taxon>Elsholtzieae</taxon>
        <taxon>Perilla</taxon>
    </lineage>
</organism>